<evidence type="ECO:0000313" key="2">
    <source>
        <dbReference type="EMBL" id="GAI97497.1"/>
    </source>
</evidence>
<proteinExistence type="predicted"/>
<organism evidence="2">
    <name type="scientific">marine sediment metagenome</name>
    <dbReference type="NCBI Taxonomy" id="412755"/>
    <lineage>
        <taxon>unclassified sequences</taxon>
        <taxon>metagenomes</taxon>
        <taxon>ecological metagenomes</taxon>
    </lineage>
</organism>
<reference evidence="2" key="1">
    <citation type="journal article" date="2014" name="Front. Microbiol.">
        <title>High frequency of phylogenetically diverse reductive dehalogenase-homologous genes in deep subseafloor sedimentary metagenomes.</title>
        <authorList>
            <person name="Kawai M."/>
            <person name="Futagami T."/>
            <person name="Toyoda A."/>
            <person name="Takaki Y."/>
            <person name="Nishi S."/>
            <person name="Hori S."/>
            <person name="Arai W."/>
            <person name="Tsubouchi T."/>
            <person name="Morono Y."/>
            <person name="Uchiyama I."/>
            <person name="Ito T."/>
            <person name="Fujiyama A."/>
            <person name="Inagaki F."/>
            <person name="Takami H."/>
        </authorList>
    </citation>
    <scope>NUCLEOTIDE SEQUENCE</scope>
    <source>
        <strain evidence="2">Expedition CK06-06</strain>
    </source>
</reference>
<accession>X1SWS5</accession>
<dbReference type="PANTHER" id="PTHR43566">
    <property type="entry name" value="CONSERVED PROTEIN"/>
    <property type="match status" value="1"/>
</dbReference>
<comment type="caution">
    <text evidence="2">The sequence shown here is derived from an EMBL/GenBank/DDBJ whole genome shotgun (WGS) entry which is preliminary data.</text>
</comment>
<evidence type="ECO:0000259" key="1">
    <source>
        <dbReference type="Pfam" id="PF13173"/>
    </source>
</evidence>
<protein>
    <recommendedName>
        <fullName evidence="1">AAA domain-containing protein</fullName>
    </recommendedName>
</protein>
<dbReference type="PANTHER" id="PTHR43566:SF2">
    <property type="entry name" value="DUF4143 DOMAIN-CONTAINING PROTEIN"/>
    <property type="match status" value="1"/>
</dbReference>
<dbReference type="InterPro" id="IPR041682">
    <property type="entry name" value="AAA_14"/>
</dbReference>
<dbReference type="EMBL" id="BARW01024926">
    <property type="protein sequence ID" value="GAI97497.1"/>
    <property type="molecule type" value="Genomic_DNA"/>
</dbReference>
<gene>
    <name evidence="2" type="ORF">S12H4_40983</name>
</gene>
<dbReference type="AlphaFoldDB" id="X1SWS5"/>
<dbReference type="Pfam" id="PF13173">
    <property type="entry name" value="AAA_14"/>
    <property type="match status" value="1"/>
</dbReference>
<name>X1SWS5_9ZZZZ</name>
<dbReference type="InterPro" id="IPR027417">
    <property type="entry name" value="P-loop_NTPase"/>
</dbReference>
<sequence>MAKTTSIYIPREMEAVLKKAVGQFPAVAVTGPRQSGKSTLLRKMFLDTHAYVSFDDPLTRERAIADPRLFLESLGERMIVDEIQYVPQLLSYVKILIDKNRHKRGCFLFTGSQQFSVIRNLGDTLAGRVALLELLPFSVAEKALAYTHKNKKRAASFTAQKHFTHACLRGSFPEIIVRKDIDVGLWYDSYQQTYLERDIRTIYNIGNLRDFQRFL</sequence>
<dbReference type="SUPFAM" id="SSF52540">
    <property type="entry name" value="P-loop containing nucleoside triphosphate hydrolases"/>
    <property type="match status" value="1"/>
</dbReference>
<feature type="non-terminal residue" evidence="2">
    <location>
        <position position="215"/>
    </location>
</feature>
<feature type="domain" description="AAA" evidence="1">
    <location>
        <begin position="24"/>
        <end position="141"/>
    </location>
</feature>